<evidence type="ECO:0000256" key="1">
    <source>
        <dbReference type="ARBA" id="ARBA00004370"/>
    </source>
</evidence>
<evidence type="ECO:0000313" key="7">
    <source>
        <dbReference type="EMBL" id="AYV84021.1"/>
    </source>
</evidence>
<dbReference type="EMBL" id="MK072397">
    <property type="protein sequence ID" value="AYV84021.1"/>
    <property type="molecule type" value="Genomic_DNA"/>
</dbReference>
<dbReference type="InterPro" id="IPR006694">
    <property type="entry name" value="Fatty_acid_hydroxylase"/>
</dbReference>
<comment type="subcellular location">
    <subcellularLocation>
        <location evidence="1">Membrane</location>
    </subcellularLocation>
</comment>
<feature type="transmembrane region" description="Helical" evidence="5">
    <location>
        <begin position="20"/>
        <end position="42"/>
    </location>
</feature>
<organism evidence="7">
    <name type="scientific">Hyperionvirus sp</name>
    <dbReference type="NCBI Taxonomy" id="2487770"/>
    <lineage>
        <taxon>Viruses</taxon>
        <taxon>Varidnaviria</taxon>
        <taxon>Bamfordvirae</taxon>
        <taxon>Nucleocytoviricota</taxon>
        <taxon>Megaviricetes</taxon>
        <taxon>Imitervirales</taxon>
        <taxon>Mimiviridae</taxon>
        <taxon>Klosneuvirinae</taxon>
    </lineage>
</organism>
<feature type="transmembrane region" description="Helical" evidence="5">
    <location>
        <begin position="97"/>
        <end position="115"/>
    </location>
</feature>
<keyword evidence="2 5" id="KW-0812">Transmembrane</keyword>
<dbReference type="Pfam" id="PF04116">
    <property type="entry name" value="FA_hydroxylase"/>
    <property type="match status" value="1"/>
</dbReference>
<feature type="transmembrane region" description="Helical" evidence="5">
    <location>
        <begin position="148"/>
        <end position="167"/>
    </location>
</feature>
<dbReference type="InterPro" id="IPR050307">
    <property type="entry name" value="Sterol_Desaturase_Related"/>
</dbReference>
<keyword evidence="3 5" id="KW-1133">Transmembrane helix</keyword>
<dbReference type="GO" id="GO:0008610">
    <property type="term" value="P:lipid biosynthetic process"/>
    <property type="evidence" value="ECO:0007669"/>
    <property type="project" value="InterPro"/>
</dbReference>
<dbReference type="PANTHER" id="PTHR11863">
    <property type="entry name" value="STEROL DESATURASE"/>
    <property type="match status" value="1"/>
</dbReference>
<dbReference type="GO" id="GO:0016020">
    <property type="term" value="C:membrane"/>
    <property type="evidence" value="ECO:0007669"/>
    <property type="project" value="UniProtKB-SubCell"/>
</dbReference>
<evidence type="ECO:0000256" key="3">
    <source>
        <dbReference type="ARBA" id="ARBA00022989"/>
    </source>
</evidence>
<keyword evidence="4 5" id="KW-0472">Membrane</keyword>
<evidence type="ECO:0000256" key="4">
    <source>
        <dbReference type="ARBA" id="ARBA00023136"/>
    </source>
</evidence>
<sequence>MVFIVILYGDIIYKMHFVYYYLLFVATYWIASFAGWVMDFWVGCKKIIDRDPLILWGNYKKVFWTVFWNVNVLTLGCIYVTSFFANLGGFHFMVWKMVLDLVVMFVLTDVFVYGAHRMIHWPPLYGWSHKVHHELKVPIAFGALYNHWFDYIFCTFFPIILPAIIVSAHPITILMWIVMTLTNAIIVSHGSYAIRDRLHFYHHQKFNCNYGTGLFMDKIFGTEYLN</sequence>
<protein>
    <recommendedName>
        <fullName evidence="6">Fatty acid hydroxylase domain-containing protein</fullName>
    </recommendedName>
</protein>
<feature type="domain" description="Fatty acid hydroxylase" evidence="6">
    <location>
        <begin position="102"/>
        <end position="222"/>
    </location>
</feature>
<accession>A0A3G5ACN6</accession>
<reference evidence="7" key="1">
    <citation type="submission" date="2018-10" db="EMBL/GenBank/DDBJ databases">
        <title>Hidden diversity of soil giant viruses.</title>
        <authorList>
            <person name="Schulz F."/>
            <person name="Alteio L."/>
            <person name="Goudeau D."/>
            <person name="Ryan E.M."/>
            <person name="Malmstrom R.R."/>
            <person name="Blanchard J."/>
            <person name="Woyke T."/>
        </authorList>
    </citation>
    <scope>NUCLEOTIDE SEQUENCE</scope>
    <source>
        <strain evidence="7">HYV1</strain>
    </source>
</reference>
<gene>
    <name evidence="7" type="ORF">Hyperionvirus15_59</name>
</gene>
<evidence type="ECO:0000256" key="2">
    <source>
        <dbReference type="ARBA" id="ARBA00022692"/>
    </source>
</evidence>
<feature type="transmembrane region" description="Helical" evidence="5">
    <location>
        <begin position="173"/>
        <end position="194"/>
    </location>
</feature>
<feature type="transmembrane region" description="Helical" evidence="5">
    <location>
        <begin position="62"/>
        <end position="85"/>
    </location>
</feature>
<dbReference type="GO" id="GO:0016491">
    <property type="term" value="F:oxidoreductase activity"/>
    <property type="evidence" value="ECO:0007669"/>
    <property type="project" value="InterPro"/>
</dbReference>
<evidence type="ECO:0000259" key="6">
    <source>
        <dbReference type="Pfam" id="PF04116"/>
    </source>
</evidence>
<evidence type="ECO:0000256" key="5">
    <source>
        <dbReference type="SAM" id="Phobius"/>
    </source>
</evidence>
<proteinExistence type="predicted"/>
<dbReference type="GO" id="GO:0005506">
    <property type="term" value="F:iron ion binding"/>
    <property type="evidence" value="ECO:0007669"/>
    <property type="project" value="InterPro"/>
</dbReference>
<name>A0A3G5ACN6_9VIRU</name>